<gene>
    <name evidence="2" type="ORF">AF332_12425</name>
</gene>
<evidence type="ECO:0000313" key="3">
    <source>
        <dbReference type="Proteomes" id="UP000037109"/>
    </source>
</evidence>
<keyword evidence="3" id="KW-1185">Reference proteome</keyword>
<dbReference type="OrthoDB" id="2871148at2"/>
<comment type="caution">
    <text evidence="2">The sequence shown here is derived from an EMBL/GenBank/DDBJ whole genome shotgun (WGS) entry which is preliminary data.</text>
</comment>
<dbReference type="PATRIC" id="fig|1459.3.peg.2684"/>
<keyword evidence="1" id="KW-0175">Coiled coil</keyword>
<organism evidence="2 3">
    <name type="scientific">Sporosarcina globispora</name>
    <name type="common">Bacillus globisporus</name>
    <dbReference type="NCBI Taxonomy" id="1459"/>
    <lineage>
        <taxon>Bacteria</taxon>
        <taxon>Bacillati</taxon>
        <taxon>Bacillota</taxon>
        <taxon>Bacilli</taxon>
        <taxon>Bacillales</taxon>
        <taxon>Caryophanaceae</taxon>
        <taxon>Sporosarcina</taxon>
    </lineage>
</organism>
<dbReference type="Proteomes" id="UP000037109">
    <property type="component" value="Unassembled WGS sequence"/>
</dbReference>
<dbReference type="EMBL" id="LGUF01000007">
    <property type="protein sequence ID" value="KON87555.1"/>
    <property type="molecule type" value="Genomic_DNA"/>
</dbReference>
<dbReference type="STRING" id="1459.AF332_12425"/>
<protein>
    <submittedName>
        <fullName evidence="2">Uncharacterized protein</fullName>
    </submittedName>
</protein>
<feature type="coiled-coil region" evidence="1">
    <location>
        <begin position="1"/>
        <end position="28"/>
    </location>
</feature>
<evidence type="ECO:0000256" key="1">
    <source>
        <dbReference type="SAM" id="Coils"/>
    </source>
</evidence>
<accession>A0A0M0GCC4</accession>
<name>A0A0M0GCC4_SPOGL</name>
<sequence length="133" mass="15786">MKQTVELNEQTRNQISDIEQKCEKLAEKLFNKYKIDFQTEQEKLVVDLIRTVKGRDASENDVFKIDYESILEVGIETEDDFFPNAYIPIWKCKQEMFHSVGYLTNLDIDSIEKKMKIMIEEMLADREEGEKHE</sequence>
<reference evidence="3" key="1">
    <citation type="submission" date="2015-07" db="EMBL/GenBank/DDBJ databases">
        <title>Fjat-10036 dsm4.</title>
        <authorList>
            <person name="Liu B."/>
            <person name="Wang J."/>
            <person name="Zhu Y."/>
            <person name="Liu G."/>
            <person name="Chen Q."/>
            <person name="Chen Z."/>
            <person name="Lan J."/>
            <person name="Che J."/>
            <person name="Ge C."/>
            <person name="Shi H."/>
            <person name="Pan Z."/>
            <person name="Liu X."/>
        </authorList>
    </citation>
    <scope>NUCLEOTIDE SEQUENCE [LARGE SCALE GENOMIC DNA]</scope>
    <source>
        <strain evidence="3">DSM 4</strain>
    </source>
</reference>
<evidence type="ECO:0000313" key="2">
    <source>
        <dbReference type="EMBL" id="KON87555.1"/>
    </source>
</evidence>
<proteinExistence type="predicted"/>
<dbReference type="AlphaFoldDB" id="A0A0M0GCC4"/>
<dbReference type="RefSeq" id="WP_053434913.1">
    <property type="nucleotide sequence ID" value="NZ_LGUF01000007.1"/>
</dbReference>